<dbReference type="PANTHER" id="PTHR34216:SF3">
    <property type="entry name" value="POLY-BETA-1,6-N-ACETYL-D-GLUCOSAMINE N-DEACETYLASE"/>
    <property type="match status" value="1"/>
</dbReference>
<reference evidence="5 6" key="1">
    <citation type="submission" date="2015-11" db="EMBL/GenBank/DDBJ databases">
        <authorList>
            <person name="Zhang Y."/>
            <person name="Guo Z."/>
        </authorList>
    </citation>
    <scope>NUCLEOTIDE SEQUENCE [LARGE SCALE GENOMIC DNA]</scope>
    <source>
        <strain evidence="5">JGI-4</strain>
    </source>
</reference>
<dbReference type="Pfam" id="PF01522">
    <property type="entry name" value="Polysacc_deac_1"/>
    <property type="match status" value="1"/>
</dbReference>
<keyword evidence="7" id="KW-1185">Reference proteome</keyword>
<accession>A0A0P1MEU0</accession>
<dbReference type="EMBL" id="FAOP01000006">
    <property type="protein sequence ID" value="CUU07339.1"/>
    <property type="molecule type" value="Genomic_DNA"/>
</dbReference>
<accession>A0A0P1P3G4</accession>
<evidence type="ECO:0000256" key="2">
    <source>
        <dbReference type="ARBA" id="ARBA00022729"/>
    </source>
</evidence>
<gene>
    <name evidence="5" type="ORF">JGI4_01791</name>
    <name evidence="4" type="ORF">JGI8_00803</name>
</gene>
<evidence type="ECO:0000313" key="7">
    <source>
        <dbReference type="Proteomes" id="UP000182200"/>
    </source>
</evidence>
<accession>A0A0P1M1F2</accession>
<organism evidence="5 6">
    <name type="scientific">Candidatus Kryptonium thompsonii</name>
    <dbReference type="NCBI Taxonomy" id="1633631"/>
    <lineage>
        <taxon>Bacteria</taxon>
        <taxon>Pseudomonadati</taxon>
        <taxon>Candidatus Kryptoniota</taxon>
        <taxon>Candidatus Kryptonium</taxon>
    </lineage>
</organism>
<dbReference type="InterPro" id="IPR002509">
    <property type="entry name" value="NODB_dom"/>
</dbReference>
<evidence type="ECO:0000313" key="6">
    <source>
        <dbReference type="Proteomes" id="UP000182011"/>
    </source>
</evidence>
<evidence type="ECO:0000313" key="5">
    <source>
        <dbReference type="EMBL" id="CUU07339.1"/>
    </source>
</evidence>
<comment type="subcellular location">
    <subcellularLocation>
        <location evidence="1">Secreted</location>
    </subcellularLocation>
</comment>
<evidence type="ECO:0000259" key="3">
    <source>
        <dbReference type="PROSITE" id="PS51677"/>
    </source>
</evidence>
<dbReference type="Gene3D" id="3.20.20.370">
    <property type="entry name" value="Glycoside hydrolase/deacetylase"/>
    <property type="match status" value="1"/>
</dbReference>
<accession>A0A0P1MI24</accession>
<feature type="domain" description="NodB homology" evidence="3">
    <location>
        <begin position="56"/>
        <end position="251"/>
    </location>
</feature>
<dbReference type="RefSeq" id="WP_047134592.1">
    <property type="nucleotide sequence ID" value="NZ_CZVI01000008.1"/>
</dbReference>
<dbReference type="GO" id="GO:0016810">
    <property type="term" value="F:hydrolase activity, acting on carbon-nitrogen (but not peptide) bonds"/>
    <property type="evidence" value="ECO:0007669"/>
    <property type="project" value="InterPro"/>
</dbReference>
<proteinExistence type="predicted"/>
<dbReference type="Proteomes" id="UP000182011">
    <property type="component" value="Unassembled WGS sequence"/>
</dbReference>
<dbReference type="InterPro" id="IPR051398">
    <property type="entry name" value="Polysacch_Deacetylase"/>
</dbReference>
<dbReference type="Proteomes" id="UP000182200">
    <property type="component" value="Unassembled WGS sequence"/>
</dbReference>
<dbReference type="PANTHER" id="PTHR34216">
    <property type="match status" value="1"/>
</dbReference>
<dbReference type="AlphaFoldDB" id="A0A0P1LRE4"/>
<protein>
    <submittedName>
        <fullName evidence="5">Peptidoglycan/xylan/chitin deacetylase, PgdA/CDA1 family</fullName>
    </submittedName>
</protein>
<accession>A0A0S4N8X9</accession>
<sequence>MNIPILTYHKVDTKFEIGITRVTPKQFEKHIQFLHNEGYKSLTVSEARNLKTTNEKFICITFDDGYKNVIDFAFPILKKYNFIATAFVISNFVGKLNTWDFGFGIRFKHLDWDELNILLDNGWEIGSHSSNHVCLTLLDDEGIKYELGNSKYEIEKKLGTKVKSFAPPFSRYDERIVKFALDLGYEGVYALSNGTKLDGVYHRFAVYSIDTISSLRRKINASNFEKFKLNLINLFSEFTIRINFAKNKIKK</sequence>
<accession>A0A0P1LRE4</accession>
<dbReference type="PROSITE" id="PS51677">
    <property type="entry name" value="NODB"/>
    <property type="match status" value="1"/>
</dbReference>
<dbReference type="InterPro" id="IPR011330">
    <property type="entry name" value="Glyco_hydro/deAcase_b/a-brl"/>
</dbReference>
<name>A0A0P1LRE4_9BACT</name>
<accession>A0A0P1NUV3</accession>
<evidence type="ECO:0000313" key="4">
    <source>
        <dbReference type="EMBL" id="CUS84500.1"/>
    </source>
</evidence>
<reference evidence="4 7" key="2">
    <citation type="submission" date="2015-11" db="EMBL/GenBank/DDBJ databases">
        <authorList>
            <person name="Varghese N."/>
        </authorList>
    </citation>
    <scope>NUCLEOTIDE SEQUENCE [LARGE SCALE GENOMIC DNA]</scope>
    <source>
        <strain evidence="4 7">JGI-8</strain>
    </source>
</reference>
<dbReference type="OrthoDB" id="9776235at2"/>
<keyword evidence="2" id="KW-0732">Signal</keyword>
<dbReference type="EMBL" id="CZVI01000008">
    <property type="protein sequence ID" value="CUS84500.1"/>
    <property type="molecule type" value="Genomic_DNA"/>
</dbReference>
<evidence type="ECO:0000256" key="1">
    <source>
        <dbReference type="ARBA" id="ARBA00004613"/>
    </source>
</evidence>
<dbReference type="SUPFAM" id="SSF88713">
    <property type="entry name" value="Glycoside hydrolase/deacetylase"/>
    <property type="match status" value="1"/>
</dbReference>
<dbReference type="GO" id="GO:0005576">
    <property type="term" value="C:extracellular region"/>
    <property type="evidence" value="ECO:0007669"/>
    <property type="project" value="UniProtKB-SubCell"/>
</dbReference>
<dbReference type="STRING" id="1633631.GCA_001442925_01786"/>
<accession>A0A0P1MAD2</accession>
<accession>A0A0N7MT68</accession>
<accession>A0A0P1LLL6</accession>
<dbReference type="GO" id="GO:0005975">
    <property type="term" value="P:carbohydrate metabolic process"/>
    <property type="evidence" value="ECO:0007669"/>
    <property type="project" value="InterPro"/>
</dbReference>
<dbReference type="CDD" id="cd10918">
    <property type="entry name" value="CE4_NodB_like_5s_6s"/>
    <property type="match status" value="1"/>
</dbReference>